<dbReference type="InterPro" id="IPR045111">
    <property type="entry name" value="Vps41/Vps8"/>
</dbReference>
<dbReference type="Pfam" id="PF23411">
    <property type="entry name" value="Beta-prop_Vps41"/>
    <property type="match status" value="1"/>
</dbReference>
<dbReference type="PANTHER" id="PTHR12616:SF1">
    <property type="entry name" value="VACUOLAR PROTEIN SORTING-ASSOCIATED PROTEIN 41 HOMOLOG"/>
    <property type="match status" value="1"/>
</dbReference>
<evidence type="ECO:0000313" key="11">
    <source>
        <dbReference type="Proteomes" id="UP001479436"/>
    </source>
</evidence>
<dbReference type="InterPro" id="IPR016902">
    <property type="entry name" value="Vps41"/>
</dbReference>
<comment type="subcellular location">
    <subcellularLocation>
        <location evidence="1">Cytoplasmic vesicle</location>
        <location evidence="1">Clathrin-coated vesicle</location>
    </subcellularLocation>
    <subcellularLocation>
        <location evidence="2">Late endosome</location>
    </subcellularLocation>
    <subcellularLocation>
        <location evidence="6">Vacuole</location>
    </subcellularLocation>
</comment>
<keyword evidence="5 6" id="KW-0653">Protein transport</keyword>
<evidence type="ECO:0000256" key="3">
    <source>
        <dbReference type="ARBA" id="ARBA00009582"/>
    </source>
</evidence>
<dbReference type="PROSITE" id="PS50236">
    <property type="entry name" value="CHCR"/>
    <property type="match status" value="1"/>
</dbReference>
<gene>
    <name evidence="10" type="primary">VPS41</name>
    <name evidence="10" type="ORF">K7432_012278</name>
</gene>
<dbReference type="InterPro" id="IPR000547">
    <property type="entry name" value="Clathrin_H-chain/VPS_repeat"/>
</dbReference>
<dbReference type="InterPro" id="IPR015943">
    <property type="entry name" value="WD40/YVTN_repeat-like_dom_sf"/>
</dbReference>
<dbReference type="InterPro" id="IPR057779">
    <property type="entry name" value="Znf_RING_Vps41"/>
</dbReference>
<dbReference type="SMART" id="SM00320">
    <property type="entry name" value="WD40"/>
    <property type="match status" value="2"/>
</dbReference>
<protein>
    <recommendedName>
        <fullName evidence="6">Vacuolar protein sorting-associated protein 41</fullName>
    </recommendedName>
</protein>
<dbReference type="Gene3D" id="2.130.10.10">
    <property type="entry name" value="YVTN repeat-like/Quinoprotein amine dehydrogenase"/>
    <property type="match status" value="1"/>
</dbReference>
<dbReference type="SMART" id="SM00299">
    <property type="entry name" value="CLH"/>
    <property type="match status" value="1"/>
</dbReference>
<evidence type="ECO:0000256" key="2">
    <source>
        <dbReference type="ARBA" id="ARBA00004603"/>
    </source>
</evidence>
<feature type="domain" description="RING-type" evidence="9">
    <location>
        <begin position="845"/>
        <end position="915"/>
    </location>
</feature>
<dbReference type="Pfam" id="PF23555">
    <property type="entry name" value="zf-RING_Vps41"/>
    <property type="match status" value="1"/>
</dbReference>
<dbReference type="InterPro" id="IPR001841">
    <property type="entry name" value="Znf_RING"/>
</dbReference>
<accession>A0ABR2WL46</accession>
<reference evidence="10 11" key="1">
    <citation type="submission" date="2023-04" db="EMBL/GenBank/DDBJ databases">
        <title>Genome of Basidiobolus ranarum AG-B5.</title>
        <authorList>
            <person name="Stajich J.E."/>
            <person name="Carter-House D."/>
            <person name="Gryganskyi A."/>
        </authorList>
    </citation>
    <scope>NUCLEOTIDE SEQUENCE [LARGE SCALE GENOMIC DNA]</scope>
    <source>
        <strain evidence="10 11">AG-B5</strain>
    </source>
</reference>
<dbReference type="Proteomes" id="UP001479436">
    <property type="component" value="Unassembled WGS sequence"/>
</dbReference>
<keyword evidence="4 6" id="KW-0813">Transport</keyword>
<name>A0ABR2WL46_9FUNG</name>
<organism evidence="10 11">
    <name type="scientific">Basidiobolus ranarum</name>
    <dbReference type="NCBI Taxonomy" id="34480"/>
    <lineage>
        <taxon>Eukaryota</taxon>
        <taxon>Fungi</taxon>
        <taxon>Fungi incertae sedis</taxon>
        <taxon>Zoopagomycota</taxon>
        <taxon>Entomophthoromycotina</taxon>
        <taxon>Basidiobolomycetes</taxon>
        <taxon>Basidiobolales</taxon>
        <taxon>Basidiobolaceae</taxon>
        <taxon>Basidiobolus</taxon>
    </lineage>
</organism>
<dbReference type="PIRSF" id="PIRSF028921">
    <property type="entry name" value="VPS41"/>
    <property type="match status" value="1"/>
</dbReference>
<dbReference type="InterPro" id="IPR001680">
    <property type="entry name" value="WD40_rpt"/>
</dbReference>
<evidence type="ECO:0000256" key="7">
    <source>
        <dbReference type="PROSITE-ProRule" id="PRU01006"/>
    </source>
</evidence>
<evidence type="ECO:0000256" key="1">
    <source>
        <dbReference type="ARBA" id="ARBA00004132"/>
    </source>
</evidence>
<comment type="similarity">
    <text evidence="3 6">Belongs to the VPS41 family.</text>
</comment>
<keyword evidence="11" id="KW-1185">Reference proteome</keyword>
<dbReference type="InterPro" id="IPR011990">
    <property type="entry name" value="TPR-like_helical_dom_sf"/>
</dbReference>
<dbReference type="SUPFAM" id="SSF48452">
    <property type="entry name" value="TPR-like"/>
    <property type="match status" value="1"/>
</dbReference>
<proteinExistence type="inferred from homology"/>
<evidence type="ECO:0000256" key="4">
    <source>
        <dbReference type="ARBA" id="ARBA00022448"/>
    </source>
</evidence>
<feature type="compositionally biased region" description="Acidic residues" evidence="8">
    <location>
        <begin position="1"/>
        <end position="20"/>
    </location>
</feature>
<dbReference type="Pfam" id="PF23556">
    <property type="entry name" value="TPR_Vps41"/>
    <property type="match status" value="1"/>
</dbReference>
<evidence type="ECO:0000256" key="6">
    <source>
        <dbReference type="PIRNR" id="PIRNR028921"/>
    </source>
</evidence>
<dbReference type="EMBL" id="JASJQH010001048">
    <property type="protein sequence ID" value="KAK9762213.1"/>
    <property type="molecule type" value="Genomic_DNA"/>
</dbReference>
<evidence type="ECO:0000256" key="5">
    <source>
        <dbReference type="ARBA" id="ARBA00022927"/>
    </source>
</evidence>
<keyword evidence="6" id="KW-0926">Vacuole</keyword>
<comment type="caution">
    <text evidence="10">The sequence shown here is derived from an EMBL/GenBank/DDBJ whole genome shotgun (WGS) entry which is preliminary data.</text>
</comment>
<dbReference type="SUPFAM" id="SSF48371">
    <property type="entry name" value="ARM repeat"/>
    <property type="match status" value="1"/>
</dbReference>
<comment type="function">
    <text evidence="6">Required for vacuolar assembly and vacuolar traffic.</text>
</comment>
<dbReference type="InterPro" id="IPR016024">
    <property type="entry name" value="ARM-type_fold"/>
</dbReference>
<evidence type="ECO:0000259" key="9">
    <source>
        <dbReference type="SMART" id="SM00184"/>
    </source>
</evidence>
<dbReference type="Gene3D" id="1.25.40.10">
    <property type="entry name" value="Tetratricopeptide repeat domain"/>
    <property type="match status" value="1"/>
</dbReference>
<evidence type="ECO:0000313" key="10">
    <source>
        <dbReference type="EMBL" id="KAK9762213.1"/>
    </source>
</evidence>
<feature type="region of interest" description="Disordered" evidence="8">
    <location>
        <begin position="1"/>
        <end position="43"/>
    </location>
</feature>
<dbReference type="SUPFAM" id="SSF101908">
    <property type="entry name" value="Putative isomerase YbhE"/>
    <property type="match status" value="1"/>
</dbReference>
<feature type="repeat" description="CHCR" evidence="7">
    <location>
        <begin position="622"/>
        <end position="766"/>
    </location>
</feature>
<feature type="compositionally biased region" description="Acidic residues" evidence="8">
    <location>
        <begin position="34"/>
        <end position="43"/>
    </location>
</feature>
<sequence length="958" mass="109170">MSTSENELDTTREEEEEEVSENASYVSGEYSSEYSEEYDDDEEPKLKYQRVGADVSEIFTKDTVSIMKISERFMVLGTHWGMVHIMDFNGNEVKKFRPHGATINSLSIDDHEEYVATASDDGKVLITGLYNDEIFSFNYMRPVKCIALDPEFSKKSTRQFVSGGMAGQLIMNQKGWLGHKDTILHGGEGPIYALEWRGDLIAWANDTGVKIYDTISNQRITYIDRPAQSPRADLYRCHLCWKTDKILLIGWADSVKVAVVKEKSKSEVAPGTPNLYVEIISMFRTDFIVAGIAPFADMLLLLTYASDNIQHKEDDVDVEQHKRKIASPPELRLINSDNEEVSSDVLSMVGYEHYQPNDYILDFFPSEDLFYVASPKDIVVAKLRDLEDHVTWLLERQMYEEALEAVQGAEERQSGEIKNYDSTEIGQTYIHFLMEDGDYERAASTCPKVLKKDPKLWEKWVFSFAEVKELKAISPYVPTEDPQLSSTVYEMILAYFLNTDHELFNQTIKTWPSSLYDIQNVIVAVEDALSKEGNNTVLMDALAELYNSNRQLDKALEYYLRLRRPDVFELIKANNLFSSVQDKVVLLMDFDQYLLEQEELEVAGKSGLDESSTKRATKGPAVQMLVEHVHSIPIQRVVQQLTRHPKYLHIYLDAIFDKDAHLAYEFHDLQVELYAEYDYPRLMDFLKASNYYSLEKAYAVCEQRDLVPEMVFILGRIGNNHKALMLIIKRLGDVNRAIEFAKEQNDEELWEDLLKYSMDKPAFIRGLLENVGAQIDPVRLIRTIPEGMEIPGLKELLIKILQDYNVQLSLRQGCERVLTTDSSNLSQRLQKVQRRAISCSDDMICSTCQEPIFLLVHPGSTIVFFCGHAYHESCLFDGELPASDAIKSGSSAGLGLKLDQCALLKSRGLQLCPTCQTVVTQNSNQIKKKFGKEFAKPNDPPQPTEELPPVVKLDDLIA</sequence>
<evidence type="ECO:0000256" key="8">
    <source>
        <dbReference type="SAM" id="MobiDB-lite"/>
    </source>
</evidence>
<dbReference type="SMART" id="SM00184">
    <property type="entry name" value="RING"/>
    <property type="match status" value="1"/>
</dbReference>
<dbReference type="InterPro" id="IPR057780">
    <property type="entry name" value="Beta-prop_Vps41"/>
</dbReference>
<dbReference type="PANTHER" id="PTHR12616">
    <property type="entry name" value="VACUOLAR PROTEIN SORTING VPS41"/>
    <property type="match status" value="1"/>
</dbReference>